<protein>
    <recommendedName>
        <fullName evidence="4">rRNA-processing protein EFG1</fullName>
    </recommendedName>
</protein>
<dbReference type="Proteomes" id="UP001497383">
    <property type="component" value="Chromosome 3"/>
</dbReference>
<evidence type="ECO:0008006" key="4">
    <source>
        <dbReference type="Google" id="ProtNLM"/>
    </source>
</evidence>
<feature type="region of interest" description="Disordered" evidence="1">
    <location>
        <begin position="13"/>
        <end position="32"/>
    </location>
</feature>
<evidence type="ECO:0000256" key="1">
    <source>
        <dbReference type="SAM" id="MobiDB-lite"/>
    </source>
</evidence>
<proteinExistence type="predicted"/>
<dbReference type="GeneID" id="92207652"/>
<feature type="compositionally biased region" description="Polar residues" evidence="1">
    <location>
        <begin position="197"/>
        <end position="209"/>
    </location>
</feature>
<keyword evidence="3" id="KW-1185">Reference proteome</keyword>
<gene>
    <name evidence="2" type="ORF">LODBEIA_P24560</name>
</gene>
<evidence type="ECO:0000313" key="3">
    <source>
        <dbReference type="Proteomes" id="UP001497383"/>
    </source>
</evidence>
<feature type="region of interest" description="Disordered" evidence="1">
    <location>
        <begin position="184"/>
        <end position="236"/>
    </location>
</feature>
<reference evidence="2 3" key="1">
    <citation type="submission" date="2024-03" db="EMBL/GenBank/DDBJ databases">
        <authorList>
            <person name="Brejova B."/>
        </authorList>
    </citation>
    <scope>NUCLEOTIDE SEQUENCE [LARGE SCALE GENOMIC DNA]</scope>
    <source>
        <strain evidence="2 3">CBS 14171</strain>
    </source>
</reference>
<dbReference type="Pfam" id="PF12622">
    <property type="entry name" value="NpwBP"/>
    <property type="match status" value="1"/>
</dbReference>
<accession>A0ABP0ZJB8</accession>
<dbReference type="RefSeq" id="XP_066829394.1">
    <property type="nucleotide sequence ID" value="XM_066972457.1"/>
</dbReference>
<sequence length="236" mass="27442">MIRGNWSLAQEIKQNERKQLSRTQQRQKHKVKLDKLQKVDPIKLYFRIENLEKKQRQEKSQRDEELLRSLREDWAFMNKHKLHQVKIKKFLDERAKLKAKKDHEATKLWGSKSVYFNPELNPLGKVPQLDQLGEMELERELGNWTVPIRGRPVQYDIDPLIEQLGVKLPSGSPPRFYKLVQNTHKPKAPAAAAATTSEADQCPGNSAQNKRAPRREHILDESSEEAESDDGHIESD</sequence>
<name>A0ABP0ZJB8_9ASCO</name>
<organism evidence="2 3">
    <name type="scientific">Lodderomyces beijingensis</name>
    <dbReference type="NCBI Taxonomy" id="1775926"/>
    <lineage>
        <taxon>Eukaryota</taxon>
        <taxon>Fungi</taxon>
        <taxon>Dikarya</taxon>
        <taxon>Ascomycota</taxon>
        <taxon>Saccharomycotina</taxon>
        <taxon>Pichiomycetes</taxon>
        <taxon>Debaryomycetaceae</taxon>
        <taxon>Candida/Lodderomyces clade</taxon>
        <taxon>Lodderomyces</taxon>
    </lineage>
</organism>
<evidence type="ECO:0000313" key="2">
    <source>
        <dbReference type="EMBL" id="CAK9438174.1"/>
    </source>
</evidence>
<dbReference type="EMBL" id="OZ022407">
    <property type="protein sequence ID" value="CAK9438174.1"/>
    <property type="molecule type" value="Genomic_DNA"/>
</dbReference>